<evidence type="ECO:0000256" key="5">
    <source>
        <dbReference type="ARBA" id="ARBA00023136"/>
    </source>
</evidence>
<keyword evidence="4 7" id="KW-1133">Transmembrane helix</keyword>
<comment type="subcellular location">
    <subcellularLocation>
        <location evidence="1">Membrane</location>
    </subcellularLocation>
</comment>
<evidence type="ECO:0000313" key="8">
    <source>
        <dbReference type="EMBL" id="KAG9283685.1"/>
    </source>
</evidence>
<evidence type="ECO:0000256" key="7">
    <source>
        <dbReference type="SAM" id="Phobius"/>
    </source>
</evidence>
<dbReference type="PANTHER" id="PTHR14948:SF46">
    <property type="entry name" value="DISPANIN SUBFAMILY A MEMBER 2B-LIKE-RELATED"/>
    <property type="match status" value="1"/>
</dbReference>
<keyword evidence="5 7" id="KW-0472">Membrane</keyword>
<dbReference type="PANTHER" id="PTHR14948">
    <property type="entry name" value="NG5"/>
    <property type="match status" value="1"/>
</dbReference>
<dbReference type="EMBL" id="JAICCE010000001">
    <property type="protein sequence ID" value="KAG9283685.1"/>
    <property type="molecule type" value="Genomic_DNA"/>
</dbReference>
<protein>
    <submittedName>
        <fullName evidence="8">Proline-rich transmembrane protein 1-like</fullName>
    </submittedName>
</protein>
<accession>A0A8T2MNW8</accession>
<dbReference type="InterPro" id="IPR051423">
    <property type="entry name" value="CD225/Dispanin"/>
</dbReference>
<dbReference type="GO" id="GO:0016020">
    <property type="term" value="C:membrane"/>
    <property type="evidence" value="ECO:0007669"/>
    <property type="project" value="UniProtKB-SubCell"/>
</dbReference>
<dbReference type="Pfam" id="PF04505">
    <property type="entry name" value="CD225"/>
    <property type="match status" value="1"/>
</dbReference>
<sequence length="169" mass="18278">MDPSKPAAALPADWKPGTTPRMDPQPALYQDYNTAYHPPPEVNPNQSAYPYGSLYGQPYQVPYQGGPAVLIPPPVFATSGAESEPTPNLLAFSIFTMLFCCFPLGAVALNYTIKAQNARRAGDRDEAEEYSGKALYMNKIALSTGVILISISATLTILLIHLNASKYPL</sequence>
<dbReference type="AlphaFoldDB" id="A0A8T2MNW8"/>
<dbReference type="Proteomes" id="UP000752171">
    <property type="component" value="Unassembled WGS sequence"/>
</dbReference>
<dbReference type="InterPro" id="IPR007593">
    <property type="entry name" value="CD225/Dispanin_fam"/>
</dbReference>
<evidence type="ECO:0000256" key="4">
    <source>
        <dbReference type="ARBA" id="ARBA00022989"/>
    </source>
</evidence>
<evidence type="ECO:0000256" key="2">
    <source>
        <dbReference type="ARBA" id="ARBA00006843"/>
    </source>
</evidence>
<organism evidence="8 9">
    <name type="scientific">Astyanax mexicanus</name>
    <name type="common">Blind cave fish</name>
    <name type="synonym">Astyanax fasciatus mexicanus</name>
    <dbReference type="NCBI Taxonomy" id="7994"/>
    <lineage>
        <taxon>Eukaryota</taxon>
        <taxon>Metazoa</taxon>
        <taxon>Chordata</taxon>
        <taxon>Craniata</taxon>
        <taxon>Vertebrata</taxon>
        <taxon>Euteleostomi</taxon>
        <taxon>Actinopterygii</taxon>
        <taxon>Neopterygii</taxon>
        <taxon>Teleostei</taxon>
        <taxon>Ostariophysi</taxon>
        <taxon>Characiformes</taxon>
        <taxon>Characoidei</taxon>
        <taxon>Acestrorhamphidae</taxon>
        <taxon>Acestrorhamphinae</taxon>
        <taxon>Astyanax</taxon>
    </lineage>
</organism>
<feature type="transmembrane region" description="Helical" evidence="7">
    <location>
        <begin position="89"/>
        <end position="111"/>
    </location>
</feature>
<evidence type="ECO:0000256" key="1">
    <source>
        <dbReference type="ARBA" id="ARBA00004370"/>
    </source>
</evidence>
<evidence type="ECO:0000256" key="6">
    <source>
        <dbReference type="SAM" id="MobiDB-lite"/>
    </source>
</evidence>
<keyword evidence="3 7" id="KW-0812">Transmembrane</keyword>
<evidence type="ECO:0000313" key="9">
    <source>
        <dbReference type="Proteomes" id="UP000752171"/>
    </source>
</evidence>
<name>A0A8T2MNW8_ASTMX</name>
<feature type="region of interest" description="Disordered" evidence="6">
    <location>
        <begin position="1"/>
        <end position="37"/>
    </location>
</feature>
<comment type="similarity">
    <text evidence="2">Belongs to the CD225/Dispanin family.</text>
</comment>
<reference evidence="8 9" key="1">
    <citation type="submission" date="2021-07" db="EMBL/GenBank/DDBJ databases">
        <authorList>
            <person name="Imarazene B."/>
            <person name="Zahm M."/>
            <person name="Klopp C."/>
            <person name="Cabau C."/>
            <person name="Beille S."/>
            <person name="Jouanno E."/>
            <person name="Castinel A."/>
            <person name="Lluch J."/>
            <person name="Gil L."/>
            <person name="Kuchtly C."/>
            <person name="Lopez Roques C."/>
            <person name="Donnadieu C."/>
            <person name="Parrinello H."/>
            <person name="Journot L."/>
            <person name="Du K."/>
            <person name="Schartl M."/>
            <person name="Retaux S."/>
            <person name="Guiguen Y."/>
        </authorList>
    </citation>
    <scope>NUCLEOTIDE SEQUENCE [LARGE SCALE GENOMIC DNA]</scope>
    <source>
        <strain evidence="8">Pach_M1</strain>
        <tissue evidence="8">Testis</tissue>
    </source>
</reference>
<gene>
    <name evidence="8" type="ORF">AMEX_G2483</name>
</gene>
<comment type="caution">
    <text evidence="8">The sequence shown here is derived from an EMBL/GenBank/DDBJ whole genome shotgun (WGS) entry which is preliminary data.</text>
</comment>
<feature type="transmembrane region" description="Helical" evidence="7">
    <location>
        <begin position="140"/>
        <end position="162"/>
    </location>
</feature>
<evidence type="ECO:0000256" key="3">
    <source>
        <dbReference type="ARBA" id="ARBA00022692"/>
    </source>
</evidence>
<proteinExistence type="inferred from homology"/>